<dbReference type="HOGENOM" id="CLU_1451033_0_0_1"/>
<evidence type="ECO:0000256" key="2">
    <source>
        <dbReference type="SAM" id="MobiDB-lite"/>
    </source>
</evidence>
<dbReference type="AlphaFoldDB" id="A0A0C3Q9T2"/>
<dbReference type="STRING" id="1051891.A0A0C3Q9T2"/>
<keyword evidence="1" id="KW-0808">Transferase</keyword>
<protein>
    <submittedName>
        <fullName evidence="3">Uncharacterized protein</fullName>
    </submittedName>
</protein>
<proteinExistence type="predicted"/>
<gene>
    <name evidence="3" type="ORF">M407DRAFT_218267</name>
</gene>
<sequence>MDLQHSSRNSILLLNGADPHPRSIQIPATEQDDAEADMLTSPDDPPPEEPLRQPTSEQSTRQPTSDQSFRQPKPEQSTRQPTPEPSIHPNMTITQEGSSSANADADSGEPSSSNTARVTILVHGNPVDITDTGIDVTFLEALPDDMREEIINQHFREHRSTTQQERPEESQISPVHLEALLPDIRAE</sequence>
<dbReference type="OrthoDB" id="3365145at2759"/>
<dbReference type="Pfam" id="PF14377">
    <property type="entry name" value="UBM"/>
    <property type="match status" value="1"/>
</dbReference>
<reference evidence="3 4" key="1">
    <citation type="submission" date="2014-04" db="EMBL/GenBank/DDBJ databases">
        <authorList>
            <consortium name="DOE Joint Genome Institute"/>
            <person name="Kuo A."/>
            <person name="Girlanda M."/>
            <person name="Perotto S."/>
            <person name="Kohler A."/>
            <person name="Nagy L.G."/>
            <person name="Floudas D."/>
            <person name="Copeland A."/>
            <person name="Barry K.W."/>
            <person name="Cichocki N."/>
            <person name="Veneault-Fourrey C."/>
            <person name="LaButti K."/>
            <person name="Lindquist E.A."/>
            <person name="Lipzen A."/>
            <person name="Lundell T."/>
            <person name="Morin E."/>
            <person name="Murat C."/>
            <person name="Sun H."/>
            <person name="Tunlid A."/>
            <person name="Henrissat B."/>
            <person name="Grigoriev I.V."/>
            <person name="Hibbett D.S."/>
            <person name="Martin F."/>
            <person name="Nordberg H.P."/>
            <person name="Cantor M.N."/>
            <person name="Hua S.X."/>
        </authorList>
    </citation>
    <scope>NUCLEOTIDE SEQUENCE [LARGE SCALE GENOMIC DNA]</scope>
    <source>
        <strain evidence="3 4">MUT 4182</strain>
    </source>
</reference>
<evidence type="ECO:0000256" key="1">
    <source>
        <dbReference type="ARBA" id="ARBA00022679"/>
    </source>
</evidence>
<feature type="region of interest" description="Disordered" evidence="2">
    <location>
        <begin position="158"/>
        <end position="187"/>
    </location>
</feature>
<feature type="compositionally biased region" description="Basic and acidic residues" evidence="2">
    <location>
        <begin position="158"/>
        <end position="169"/>
    </location>
</feature>
<feature type="non-terminal residue" evidence="3">
    <location>
        <position position="187"/>
    </location>
</feature>
<organism evidence="3 4">
    <name type="scientific">Tulasnella calospora MUT 4182</name>
    <dbReference type="NCBI Taxonomy" id="1051891"/>
    <lineage>
        <taxon>Eukaryota</taxon>
        <taxon>Fungi</taxon>
        <taxon>Dikarya</taxon>
        <taxon>Basidiomycota</taxon>
        <taxon>Agaricomycotina</taxon>
        <taxon>Agaricomycetes</taxon>
        <taxon>Cantharellales</taxon>
        <taxon>Tulasnellaceae</taxon>
        <taxon>Tulasnella</taxon>
    </lineage>
</organism>
<dbReference type="EMBL" id="KN823138">
    <property type="protein sequence ID" value="KIO21456.1"/>
    <property type="molecule type" value="Genomic_DNA"/>
</dbReference>
<name>A0A0C3Q9T2_9AGAM</name>
<dbReference type="InterPro" id="IPR025527">
    <property type="entry name" value="HUWE1/Rev1_UBM"/>
</dbReference>
<feature type="compositionally biased region" description="Polar residues" evidence="2">
    <location>
        <begin position="53"/>
        <end position="81"/>
    </location>
</feature>
<accession>A0A0C3Q9T2</accession>
<keyword evidence="4" id="KW-1185">Reference proteome</keyword>
<feature type="region of interest" description="Disordered" evidence="2">
    <location>
        <begin position="1"/>
        <end position="117"/>
    </location>
</feature>
<feature type="compositionally biased region" description="Polar residues" evidence="2">
    <location>
        <begin position="1"/>
        <end position="12"/>
    </location>
</feature>
<dbReference type="Proteomes" id="UP000054248">
    <property type="component" value="Unassembled WGS sequence"/>
</dbReference>
<dbReference type="GO" id="GO:0016740">
    <property type="term" value="F:transferase activity"/>
    <property type="evidence" value="ECO:0007669"/>
    <property type="project" value="UniProtKB-KW"/>
</dbReference>
<evidence type="ECO:0000313" key="4">
    <source>
        <dbReference type="Proteomes" id="UP000054248"/>
    </source>
</evidence>
<evidence type="ECO:0000313" key="3">
    <source>
        <dbReference type="EMBL" id="KIO21456.1"/>
    </source>
</evidence>
<reference evidence="4" key="2">
    <citation type="submission" date="2015-01" db="EMBL/GenBank/DDBJ databases">
        <title>Evolutionary Origins and Diversification of the Mycorrhizal Mutualists.</title>
        <authorList>
            <consortium name="DOE Joint Genome Institute"/>
            <consortium name="Mycorrhizal Genomics Consortium"/>
            <person name="Kohler A."/>
            <person name="Kuo A."/>
            <person name="Nagy L.G."/>
            <person name="Floudas D."/>
            <person name="Copeland A."/>
            <person name="Barry K.W."/>
            <person name="Cichocki N."/>
            <person name="Veneault-Fourrey C."/>
            <person name="LaButti K."/>
            <person name="Lindquist E.A."/>
            <person name="Lipzen A."/>
            <person name="Lundell T."/>
            <person name="Morin E."/>
            <person name="Murat C."/>
            <person name="Riley R."/>
            <person name="Ohm R."/>
            <person name="Sun H."/>
            <person name="Tunlid A."/>
            <person name="Henrissat B."/>
            <person name="Grigoriev I.V."/>
            <person name="Hibbett D.S."/>
            <person name="Martin F."/>
        </authorList>
    </citation>
    <scope>NUCLEOTIDE SEQUENCE [LARGE SCALE GENOMIC DNA]</scope>
    <source>
        <strain evidence="4">MUT 4182</strain>
    </source>
</reference>